<dbReference type="SUPFAM" id="SSF63817">
    <property type="entry name" value="Sortase"/>
    <property type="match status" value="1"/>
</dbReference>
<evidence type="ECO:0000313" key="4">
    <source>
        <dbReference type="Proteomes" id="UP001164965"/>
    </source>
</evidence>
<reference evidence="3" key="1">
    <citation type="submission" date="2022-10" db="EMBL/GenBank/DDBJ databases">
        <title>Rhodococcus sp.75.</title>
        <authorList>
            <person name="Sun M."/>
        </authorList>
    </citation>
    <scope>NUCLEOTIDE SEQUENCE</scope>
    <source>
        <strain evidence="3">75</strain>
    </source>
</reference>
<dbReference type="Pfam" id="PF04203">
    <property type="entry name" value="Sortase"/>
    <property type="match status" value="1"/>
</dbReference>
<dbReference type="InterPro" id="IPR023365">
    <property type="entry name" value="Sortase_dom-sf"/>
</dbReference>
<name>A0ABY6NZI4_9NOCA</name>
<dbReference type="Proteomes" id="UP001164965">
    <property type="component" value="Chromosome"/>
</dbReference>
<dbReference type="NCBIfam" id="NF033748">
    <property type="entry name" value="class_F_sortase"/>
    <property type="match status" value="1"/>
</dbReference>
<proteinExistence type="predicted"/>
<dbReference type="CDD" id="cd05829">
    <property type="entry name" value="Sortase_F"/>
    <property type="match status" value="1"/>
</dbReference>
<keyword evidence="4" id="KW-1185">Reference proteome</keyword>
<organism evidence="3 4">
    <name type="scientific">Rhodococcus antarcticus</name>
    <dbReference type="NCBI Taxonomy" id="2987751"/>
    <lineage>
        <taxon>Bacteria</taxon>
        <taxon>Bacillati</taxon>
        <taxon>Actinomycetota</taxon>
        <taxon>Actinomycetes</taxon>
        <taxon>Mycobacteriales</taxon>
        <taxon>Nocardiaceae</taxon>
        <taxon>Rhodococcus</taxon>
    </lineage>
</organism>
<dbReference type="InterPro" id="IPR005754">
    <property type="entry name" value="Sortase"/>
</dbReference>
<evidence type="ECO:0000256" key="2">
    <source>
        <dbReference type="SAM" id="SignalP"/>
    </source>
</evidence>
<dbReference type="RefSeq" id="WP_265382901.1">
    <property type="nucleotide sequence ID" value="NZ_CP110615.1"/>
</dbReference>
<feature type="signal peptide" evidence="2">
    <location>
        <begin position="1"/>
        <end position="26"/>
    </location>
</feature>
<evidence type="ECO:0000313" key="3">
    <source>
        <dbReference type="EMBL" id="UZJ24795.1"/>
    </source>
</evidence>
<gene>
    <name evidence="3" type="ORF">RHODO2019_17080</name>
</gene>
<keyword evidence="1" id="KW-0378">Hydrolase</keyword>
<sequence length="221" mass="22043">MTGVVLLLAATACLTVGLRGGDAALAAVTATTSGQVTGPQVLTPAATPPSGDAAASAVGATGAGAPGGDAAVPVTLRIPAIGVATSLGRLGLNPDRTVEVPTDFAQAGWYGLGPVPGQLGSAVILGHVDSYQGPAVFYRLGSLRPGDQVEVVLDDSTVAHFGVTSVTTYPKSEFPAQLVYTPHGGSALNLVTCGGEFDTRTRSYLSNVVVTTTLTGLTTRP</sequence>
<dbReference type="InterPro" id="IPR042001">
    <property type="entry name" value="Sortase_F"/>
</dbReference>
<feature type="chain" id="PRO_5045426044" evidence="2">
    <location>
        <begin position="27"/>
        <end position="221"/>
    </location>
</feature>
<dbReference type="EMBL" id="CP110615">
    <property type="protein sequence ID" value="UZJ24795.1"/>
    <property type="molecule type" value="Genomic_DNA"/>
</dbReference>
<keyword evidence="2" id="KW-0732">Signal</keyword>
<accession>A0ABY6NZI4</accession>
<protein>
    <submittedName>
        <fullName evidence="3">Class F sortase</fullName>
    </submittedName>
</protein>
<evidence type="ECO:0000256" key="1">
    <source>
        <dbReference type="ARBA" id="ARBA00022801"/>
    </source>
</evidence>
<dbReference type="Gene3D" id="2.40.260.10">
    <property type="entry name" value="Sortase"/>
    <property type="match status" value="1"/>
</dbReference>